<comment type="caution">
    <text evidence="2">The sequence shown here is derived from an EMBL/GenBank/DDBJ whole genome shotgun (WGS) entry which is preliminary data.</text>
</comment>
<dbReference type="InterPro" id="IPR043502">
    <property type="entry name" value="DNA/RNA_pol_sf"/>
</dbReference>
<keyword evidence="3" id="KW-1185">Reference proteome</keyword>
<dbReference type="InterPro" id="IPR043128">
    <property type="entry name" value="Rev_trsase/Diguanyl_cyclase"/>
</dbReference>
<evidence type="ECO:0000256" key="1">
    <source>
        <dbReference type="SAM" id="MobiDB-lite"/>
    </source>
</evidence>
<gene>
    <name evidence="2" type="ORF">QYE76_022720</name>
</gene>
<evidence type="ECO:0000313" key="2">
    <source>
        <dbReference type="EMBL" id="KAK1617203.1"/>
    </source>
</evidence>
<dbReference type="InterPro" id="IPR050951">
    <property type="entry name" value="Retrovirus_Pol_polyprotein"/>
</dbReference>
<feature type="region of interest" description="Disordered" evidence="1">
    <location>
        <begin position="174"/>
        <end position="195"/>
    </location>
</feature>
<dbReference type="Gene3D" id="3.30.70.270">
    <property type="match status" value="2"/>
</dbReference>
<dbReference type="EMBL" id="JAUUTY010000006">
    <property type="protein sequence ID" value="KAK1617203.1"/>
    <property type="molecule type" value="Genomic_DNA"/>
</dbReference>
<proteinExistence type="predicted"/>
<dbReference type="PANTHER" id="PTHR37984:SF5">
    <property type="entry name" value="PROTEIN NYNRIN-LIKE"/>
    <property type="match status" value="1"/>
</dbReference>
<evidence type="ECO:0000313" key="3">
    <source>
        <dbReference type="Proteomes" id="UP001231189"/>
    </source>
</evidence>
<protein>
    <submittedName>
        <fullName evidence="2">Uncharacterized protein</fullName>
    </submittedName>
</protein>
<dbReference type="PANTHER" id="PTHR37984">
    <property type="entry name" value="PROTEIN CBG26694"/>
    <property type="match status" value="1"/>
</dbReference>
<reference evidence="2" key="1">
    <citation type="submission" date="2023-07" db="EMBL/GenBank/DDBJ databases">
        <title>A chromosome-level genome assembly of Lolium multiflorum.</title>
        <authorList>
            <person name="Chen Y."/>
            <person name="Copetti D."/>
            <person name="Kolliker R."/>
            <person name="Studer B."/>
        </authorList>
    </citation>
    <scope>NUCLEOTIDE SEQUENCE</scope>
    <source>
        <strain evidence="2">02402/16</strain>
        <tissue evidence="2">Leaf</tissue>
    </source>
</reference>
<dbReference type="SUPFAM" id="SSF56672">
    <property type="entry name" value="DNA/RNA polymerases"/>
    <property type="match status" value="1"/>
</dbReference>
<dbReference type="AlphaFoldDB" id="A0AAD8RDA4"/>
<name>A0AAD8RDA4_LOLMU</name>
<dbReference type="Proteomes" id="UP001231189">
    <property type="component" value="Unassembled WGS sequence"/>
</dbReference>
<sequence length="300" mass="31994">MGFAAAASRNVFRIVALGTGGFATEALSRRKDTFATYQEHLQHVAIIFNELRAHHLHLKRSKCSFGTTSIAYLGHVITAEGDAMDADKVAAVAGWPTPQSQRALRGFLGLAGYYRSTSRTLASSPCLDRLRTAAPWPGTRGNGGLLCARRALTTGPVLRMPDFDLPFVVDRDTSASGSAPSSINGGRPSSAGRSPLAISSLRRTSASSLGWFRLCAIGGPTSPVISKLFGFDFTVEYCPGRLNTVADALSRHDTEELADSLDGGIVMCIRSGPPFAFIDDIRRATVGAADAQALHQRLTR</sequence>
<feature type="compositionally biased region" description="Polar residues" evidence="1">
    <location>
        <begin position="174"/>
        <end position="184"/>
    </location>
</feature>
<accession>A0AAD8RDA4</accession>
<organism evidence="2 3">
    <name type="scientific">Lolium multiflorum</name>
    <name type="common">Italian ryegrass</name>
    <name type="synonym">Lolium perenne subsp. multiflorum</name>
    <dbReference type="NCBI Taxonomy" id="4521"/>
    <lineage>
        <taxon>Eukaryota</taxon>
        <taxon>Viridiplantae</taxon>
        <taxon>Streptophyta</taxon>
        <taxon>Embryophyta</taxon>
        <taxon>Tracheophyta</taxon>
        <taxon>Spermatophyta</taxon>
        <taxon>Magnoliopsida</taxon>
        <taxon>Liliopsida</taxon>
        <taxon>Poales</taxon>
        <taxon>Poaceae</taxon>
        <taxon>BOP clade</taxon>
        <taxon>Pooideae</taxon>
        <taxon>Poodae</taxon>
        <taxon>Poeae</taxon>
        <taxon>Poeae Chloroplast Group 2 (Poeae type)</taxon>
        <taxon>Loliodinae</taxon>
        <taxon>Loliinae</taxon>
        <taxon>Lolium</taxon>
    </lineage>
</organism>